<keyword evidence="5" id="KW-0808">Transferase</keyword>
<evidence type="ECO:0000256" key="3">
    <source>
        <dbReference type="ARBA" id="ARBA00012438"/>
    </source>
</evidence>
<feature type="domain" description="Phytochrome chromophore attachment site" evidence="10">
    <location>
        <begin position="622"/>
        <end position="764"/>
    </location>
</feature>
<dbReference type="CDD" id="cd16922">
    <property type="entry name" value="HATPase_EvgS-ArcB-TorS-like"/>
    <property type="match status" value="1"/>
</dbReference>
<dbReference type="Gene3D" id="3.30.450.20">
    <property type="entry name" value="PAS domain"/>
    <property type="match status" value="2"/>
</dbReference>
<evidence type="ECO:0000259" key="11">
    <source>
        <dbReference type="PROSITE" id="PS50109"/>
    </source>
</evidence>
<dbReference type="InterPro" id="IPR000700">
    <property type="entry name" value="PAS-assoc_C"/>
</dbReference>
<evidence type="ECO:0000259" key="12">
    <source>
        <dbReference type="PROSITE" id="PS50110"/>
    </source>
</evidence>
<dbReference type="InterPro" id="IPR004358">
    <property type="entry name" value="Sig_transdc_His_kin-like_C"/>
</dbReference>
<dbReference type="NCBIfam" id="TIGR00229">
    <property type="entry name" value="sensory_box"/>
    <property type="match status" value="2"/>
</dbReference>
<evidence type="ECO:0000259" key="13">
    <source>
        <dbReference type="PROSITE" id="PS50112"/>
    </source>
</evidence>
<dbReference type="InterPro" id="IPR001610">
    <property type="entry name" value="PAC"/>
</dbReference>
<feature type="domain" description="PAC" evidence="14">
    <location>
        <begin position="222"/>
        <end position="276"/>
    </location>
</feature>
<dbReference type="InterPro" id="IPR000014">
    <property type="entry name" value="PAS"/>
</dbReference>
<feature type="domain" description="Phytochrome chromophore attachment site" evidence="10">
    <location>
        <begin position="296"/>
        <end position="431"/>
    </location>
</feature>
<evidence type="ECO:0000256" key="7">
    <source>
        <dbReference type="ARBA" id="ARBA00023012"/>
    </source>
</evidence>
<evidence type="ECO:0000256" key="4">
    <source>
        <dbReference type="ARBA" id="ARBA00022553"/>
    </source>
</evidence>
<dbReference type="Pfam" id="PF01590">
    <property type="entry name" value="GAF"/>
    <property type="match status" value="2"/>
</dbReference>
<dbReference type="Pfam" id="PF00072">
    <property type="entry name" value="Response_reg"/>
    <property type="match status" value="2"/>
</dbReference>
<proteinExistence type="inferred from homology"/>
<sequence length="1221" mass="137784">MSNPPVIFIVDDNPANVKVLSKVLESFGYKILIAMDGVTGIQKITKAQPDLILLDILMPELDGFDTCKKLKESELTNEIPIIFMTALASTADKTKGLKLGAVDYVTKPFQQEELIARIELHLKIRRLSKSLVEQNQQLQAEIIQRQKAEERLKIFSRISEQSPASIVITNMEGNIEYVNPKFEQLTGYSLNDAIGRNPRILKSGFNADDKYVQLWDNITHDKEWHGELLNKKRNGELYWEQASISAIRDDDGNVTHYVAVKEDITLRKQKELEFRQQVEREHIVSSLILSIRQSLNLSAILNTATTELRKILEIDRVLVYSILPNDSGKVVAESVSSQLAPMLDMSLSEEIFPPEAHQSYIEGRIYQIDNLDQVSIRPCLQNFLQGLGIKAKLVAPIIQNNHLWGLLVAHHSQPHYWQAWETELFRQVCNPMAIAIDQASLYEQLQIELAEKKLAETALQKLNQELEDRVEQRTSDLRQSEFRFRRLFESNAAGVFTCNLDGQVLSANNRFLEMIGYSVEDLQNRLINCRAITPLEFKPQDEKALQGMRESGFNTPYEKEYICKDGQRLPVLLSGAMISQDEVICLAVDISELKEAEEKLMQQAEREKSLREITQRIRQSLELPTIFQAVVHEVKQLLKVDRVSIFYFYPESELQDGAFVAEELQDGFTNAFEQSIHGGDFGKHFALHYQSATTSMIANLDRAEITESHRQILQQLEVKAEIVVPVIQGGQREYLWGLLCIHQCSRPREWEQFEIDFLTQIVSQLAIAIQQADLYQQVQIELTERKQIEAQLQENNEKLAIANVELARATRLKDEFLANMSHELRTPLNAILGMSEALLEGVLGKLSDRQGKAISTVESSGQHLLALITDILDLAKVESGKLELHPENVEIKKLCNDSLTFVKQLALKKEIQISLQLSERLHNHAFRYIYVDELRMRQVLINLLTNAVKFTPEKGKVSLIVDIMESNLSSPDLSSNLSVNSSSQKSQFYIDFVVADTGIGIAAADIGKLFQTFVQIDSALNRKYAGTGLGLSLVKKITEMHNGSVTVESEVGKGTQFRVRVPFQHDLVVNNMIQGVPSVVTESQNLDTSNQELKPIAILLAEDNEANIESVRGYLESRGYKLSLAKNGQIAVDMAIAQKPDIILMDIQMPEMDGLTAIKIIRANPDVANIPIIALTGLAMTGDREKCLEAGANEYLSKPFRLRQLNNLIQDILNLNGNGNS</sequence>
<dbReference type="Pfam" id="PF13426">
    <property type="entry name" value="PAS_9"/>
    <property type="match status" value="2"/>
</dbReference>
<evidence type="ECO:0000256" key="2">
    <source>
        <dbReference type="ARBA" id="ARBA00006402"/>
    </source>
</evidence>
<dbReference type="SUPFAM" id="SSF52172">
    <property type="entry name" value="CheY-like"/>
    <property type="match status" value="2"/>
</dbReference>
<keyword evidence="6" id="KW-0418">Kinase</keyword>
<feature type="modified residue" description="4-aspartylphosphate" evidence="8">
    <location>
        <position position="1146"/>
    </location>
</feature>
<dbReference type="Gene3D" id="3.30.565.10">
    <property type="entry name" value="Histidine kinase-like ATPase, C-terminal domain"/>
    <property type="match status" value="1"/>
</dbReference>
<dbReference type="CDD" id="cd00082">
    <property type="entry name" value="HisKA"/>
    <property type="match status" value="1"/>
</dbReference>
<dbReference type="SUPFAM" id="SSF55781">
    <property type="entry name" value="GAF domain-like"/>
    <property type="match status" value="2"/>
</dbReference>
<protein>
    <recommendedName>
        <fullName evidence="3">histidine kinase</fullName>
        <ecNumber evidence="3">2.7.13.3</ecNumber>
    </recommendedName>
</protein>
<feature type="domain" description="Response regulatory" evidence="12">
    <location>
        <begin position="6"/>
        <end position="122"/>
    </location>
</feature>
<dbReference type="InterPro" id="IPR003018">
    <property type="entry name" value="GAF"/>
</dbReference>
<dbReference type="InterPro" id="IPR003661">
    <property type="entry name" value="HisK_dim/P_dom"/>
</dbReference>
<dbReference type="InterPro" id="IPR016132">
    <property type="entry name" value="Phyto_chromo_attachment"/>
</dbReference>
<dbReference type="EC" id="2.7.13.3" evidence="3"/>
<dbReference type="SMART" id="SM00388">
    <property type="entry name" value="HisKA"/>
    <property type="match status" value="1"/>
</dbReference>
<feature type="domain" description="PAS" evidence="13">
    <location>
        <begin position="480"/>
        <end position="525"/>
    </location>
</feature>
<dbReference type="PROSITE" id="PS50113">
    <property type="entry name" value="PAC"/>
    <property type="match status" value="1"/>
</dbReference>
<feature type="domain" description="PAS" evidence="13">
    <location>
        <begin position="151"/>
        <end position="197"/>
    </location>
</feature>
<organism evidence="15 16">
    <name type="scientific">Pseudanabaena mucicola FACHB-723</name>
    <dbReference type="NCBI Taxonomy" id="2692860"/>
    <lineage>
        <taxon>Bacteria</taxon>
        <taxon>Bacillati</taxon>
        <taxon>Cyanobacteriota</taxon>
        <taxon>Cyanophyceae</taxon>
        <taxon>Pseudanabaenales</taxon>
        <taxon>Pseudanabaenaceae</taxon>
        <taxon>Pseudanabaena</taxon>
    </lineage>
</organism>
<dbReference type="InterPro" id="IPR011006">
    <property type="entry name" value="CheY-like_superfamily"/>
</dbReference>
<dbReference type="Pfam" id="PF02518">
    <property type="entry name" value="HATPase_c"/>
    <property type="match status" value="1"/>
</dbReference>
<dbReference type="SUPFAM" id="SSF55785">
    <property type="entry name" value="PYP-like sensor domain (PAS domain)"/>
    <property type="match status" value="2"/>
</dbReference>
<feature type="coiled-coil region" evidence="9">
    <location>
        <begin position="778"/>
        <end position="812"/>
    </location>
</feature>
<dbReference type="SUPFAM" id="SSF55874">
    <property type="entry name" value="ATPase domain of HSP90 chaperone/DNA topoisomerase II/histidine kinase"/>
    <property type="match status" value="1"/>
</dbReference>
<evidence type="ECO:0000256" key="6">
    <source>
        <dbReference type="ARBA" id="ARBA00022777"/>
    </source>
</evidence>
<dbReference type="RefSeq" id="WP_190403311.1">
    <property type="nucleotide sequence ID" value="NZ_JACJQB010000016.1"/>
</dbReference>
<dbReference type="CDD" id="cd19920">
    <property type="entry name" value="REC_PA4781-like"/>
    <property type="match status" value="1"/>
</dbReference>
<dbReference type="Gene3D" id="3.30.450.40">
    <property type="match status" value="2"/>
</dbReference>
<dbReference type="SMART" id="SM00065">
    <property type="entry name" value="GAF"/>
    <property type="match status" value="2"/>
</dbReference>
<dbReference type="Gene3D" id="3.40.50.2300">
    <property type="match status" value="2"/>
</dbReference>
<dbReference type="PROSITE" id="PS50112">
    <property type="entry name" value="PAS"/>
    <property type="match status" value="2"/>
</dbReference>
<dbReference type="CDD" id="cd00130">
    <property type="entry name" value="PAS"/>
    <property type="match status" value="2"/>
</dbReference>
<dbReference type="InterPro" id="IPR036097">
    <property type="entry name" value="HisK_dim/P_sf"/>
</dbReference>
<dbReference type="EMBL" id="JACJQB010000016">
    <property type="protein sequence ID" value="MBD2188460.1"/>
    <property type="molecule type" value="Genomic_DNA"/>
</dbReference>
<reference evidence="15 16" key="1">
    <citation type="journal article" date="2020" name="ISME J.">
        <title>Comparative genomics reveals insights into cyanobacterial evolution and habitat adaptation.</title>
        <authorList>
            <person name="Chen M.Y."/>
            <person name="Teng W.K."/>
            <person name="Zhao L."/>
            <person name="Hu C.X."/>
            <person name="Zhou Y.K."/>
            <person name="Han B.P."/>
            <person name="Song L.R."/>
            <person name="Shu W.S."/>
        </authorList>
    </citation>
    <scope>NUCLEOTIDE SEQUENCE [LARGE SCALE GENOMIC DNA]</scope>
    <source>
        <strain evidence="15 16">FACHB-723</strain>
    </source>
</reference>
<dbReference type="SMART" id="SM00086">
    <property type="entry name" value="PAC"/>
    <property type="match status" value="2"/>
</dbReference>
<feature type="coiled-coil region" evidence="9">
    <location>
        <begin position="586"/>
        <end position="613"/>
    </location>
</feature>
<evidence type="ECO:0000313" key="15">
    <source>
        <dbReference type="EMBL" id="MBD2188460.1"/>
    </source>
</evidence>
<dbReference type="InterPro" id="IPR035965">
    <property type="entry name" value="PAS-like_dom_sf"/>
</dbReference>
<evidence type="ECO:0000256" key="1">
    <source>
        <dbReference type="ARBA" id="ARBA00000085"/>
    </source>
</evidence>
<dbReference type="PANTHER" id="PTHR43047">
    <property type="entry name" value="TWO-COMPONENT HISTIDINE PROTEIN KINASE"/>
    <property type="match status" value="1"/>
</dbReference>
<dbReference type="SMART" id="SM00448">
    <property type="entry name" value="REC"/>
    <property type="match status" value="2"/>
</dbReference>
<gene>
    <name evidence="15" type="ORF">H6F41_09910</name>
</gene>
<dbReference type="SMART" id="SM00091">
    <property type="entry name" value="PAS"/>
    <property type="match status" value="2"/>
</dbReference>
<dbReference type="InterPro" id="IPR001789">
    <property type="entry name" value="Sig_transdc_resp-reg_receiver"/>
</dbReference>
<dbReference type="SMART" id="SM00387">
    <property type="entry name" value="HATPase_c"/>
    <property type="match status" value="1"/>
</dbReference>
<dbReference type="PROSITE" id="PS50110">
    <property type="entry name" value="RESPONSE_REGULATORY"/>
    <property type="match status" value="2"/>
</dbReference>
<comment type="caution">
    <text evidence="15">The sequence shown here is derived from an EMBL/GenBank/DDBJ whole genome shotgun (WGS) entry which is preliminary data.</text>
</comment>
<evidence type="ECO:0000259" key="14">
    <source>
        <dbReference type="PROSITE" id="PS50113"/>
    </source>
</evidence>
<keyword evidence="4 8" id="KW-0597">Phosphoprotein</keyword>
<dbReference type="InterPro" id="IPR003594">
    <property type="entry name" value="HATPase_dom"/>
</dbReference>
<dbReference type="InterPro" id="IPR029016">
    <property type="entry name" value="GAF-like_dom_sf"/>
</dbReference>
<feature type="modified residue" description="4-aspartylphosphate" evidence="8">
    <location>
        <position position="55"/>
    </location>
</feature>
<feature type="domain" description="Histidine kinase" evidence="11">
    <location>
        <begin position="819"/>
        <end position="1065"/>
    </location>
</feature>
<dbReference type="InterPro" id="IPR036890">
    <property type="entry name" value="HATPase_C_sf"/>
</dbReference>
<feature type="domain" description="Response regulatory" evidence="12">
    <location>
        <begin position="1097"/>
        <end position="1213"/>
    </location>
</feature>
<dbReference type="PRINTS" id="PR00344">
    <property type="entry name" value="BCTRLSENSOR"/>
</dbReference>
<dbReference type="Gene3D" id="1.10.287.130">
    <property type="match status" value="1"/>
</dbReference>
<evidence type="ECO:0000259" key="10">
    <source>
        <dbReference type="PROSITE" id="PS50046"/>
    </source>
</evidence>
<keyword evidence="9" id="KW-0175">Coiled coil</keyword>
<comment type="catalytic activity">
    <reaction evidence="1">
        <text>ATP + protein L-histidine = ADP + protein N-phospho-L-histidine.</text>
        <dbReference type="EC" id="2.7.13.3"/>
    </reaction>
</comment>
<dbReference type="Proteomes" id="UP000642094">
    <property type="component" value="Unassembled WGS sequence"/>
</dbReference>
<keyword evidence="7" id="KW-0902">Two-component regulatory system</keyword>
<dbReference type="PANTHER" id="PTHR43047:SF63">
    <property type="entry name" value="HISTIDINE KINASE"/>
    <property type="match status" value="1"/>
</dbReference>
<comment type="similarity">
    <text evidence="2">In the N-terminal section; belongs to the phytochrome family.</text>
</comment>
<dbReference type="SUPFAM" id="SSF47384">
    <property type="entry name" value="Homodimeric domain of signal transducing histidine kinase"/>
    <property type="match status" value="1"/>
</dbReference>
<evidence type="ECO:0000256" key="9">
    <source>
        <dbReference type="SAM" id="Coils"/>
    </source>
</evidence>
<evidence type="ECO:0000313" key="16">
    <source>
        <dbReference type="Proteomes" id="UP000642094"/>
    </source>
</evidence>
<dbReference type="Pfam" id="PF00512">
    <property type="entry name" value="HisKA"/>
    <property type="match status" value="1"/>
</dbReference>
<dbReference type="PROSITE" id="PS50046">
    <property type="entry name" value="PHYTOCHROME_2"/>
    <property type="match status" value="2"/>
</dbReference>
<dbReference type="PROSITE" id="PS50109">
    <property type="entry name" value="HIS_KIN"/>
    <property type="match status" value="1"/>
</dbReference>
<accession>A0ABR7ZYB4</accession>
<dbReference type="InterPro" id="IPR005467">
    <property type="entry name" value="His_kinase_dom"/>
</dbReference>
<feature type="coiled-coil region" evidence="9">
    <location>
        <begin position="445"/>
        <end position="472"/>
    </location>
</feature>
<evidence type="ECO:0000256" key="8">
    <source>
        <dbReference type="PROSITE-ProRule" id="PRU00169"/>
    </source>
</evidence>
<name>A0ABR7ZYB4_9CYAN</name>
<keyword evidence="16" id="KW-1185">Reference proteome</keyword>
<evidence type="ECO:0000256" key="5">
    <source>
        <dbReference type="ARBA" id="ARBA00022679"/>
    </source>
</evidence>